<sequence>MFYRRPVLSYSLILASAFTPLPDGPDGWFYHRPVLSYSLMLTFPSLTSKAGLMVGYTVDPSCLILSSSLPPSLPSRRT</sequence>
<dbReference type="Proteomes" id="UP000828390">
    <property type="component" value="Unassembled WGS sequence"/>
</dbReference>
<accession>A0A9D4F2Q2</accession>
<protein>
    <submittedName>
        <fullName evidence="1">Uncharacterized protein</fullName>
    </submittedName>
</protein>
<dbReference type="EMBL" id="JAIWYP010000008">
    <property type="protein sequence ID" value="KAH3788387.1"/>
    <property type="molecule type" value="Genomic_DNA"/>
</dbReference>
<organism evidence="1 2">
    <name type="scientific">Dreissena polymorpha</name>
    <name type="common">Zebra mussel</name>
    <name type="synonym">Mytilus polymorpha</name>
    <dbReference type="NCBI Taxonomy" id="45954"/>
    <lineage>
        <taxon>Eukaryota</taxon>
        <taxon>Metazoa</taxon>
        <taxon>Spiralia</taxon>
        <taxon>Lophotrochozoa</taxon>
        <taxon>Mollusca</taxon>
        <taxon>Bivalvia</taxon>
        <taxon>Autobranchia</taxon>
        <taxon>Heteroconchia</taxon>
        <taxon>Euheterodonta</taxon>
        <taxon>Imparidentia</taxon>
        <taxon>Neoheterodontei</taxon>
        <taxon>Myida</taxon>
        <taxon>Dreissenoidea</taxon>
        <taxon>Dreissenidae</taxon>
        <taxon>Dreissena</taxon>
    </lineage>
</organism>
<reference evidence="1" key="2">
    <citation type="submission" date="2020-11" db="EMBL/GenBank/DDBJ databases">
        <authorList>
            <person name="McCartney M.A."/>
            <person name="Auch B."/>
            <person name="Kono T."/>
            <person name="Mallez S."/>
            <person name="Becker A."/>
            <person name="Gohl D.M."/>
            <person name="Silverstein K.A.T."/>
            <person name="Koren S."/>
            <person name="Bechman K.B."/>
            <person name="Herman A."/>
            <person name="Abrahante J.E."/>
            <person name="Garbe J."/>
        </authorList>
    </citation>
    <scope>NUCLEOTIDE SEQUENCE</scope>
    <source>
        <strain evidence="1">Duluth1</strain>
        <tissue evidence="1">Whole animal</tissue>
    </source>
</reference>
<gene>
    <name evidence="1" type="ORF">DPMN_166526</name>
</gene>
<evidence type="ECO:0000313" key="1">
    <source>
        <dbReference type="EMBL" id="KAH3788387.1"/>
    </source>
</evidence>
<dbReference type="AlphaFoldDB" id="A0A9D4F2Q2"/>
<reference evidence="1" key="1">
    <citation type="journal article" date="2019" name="bioRxiv">
        <title>The Genome of the Zebra Mussel, Dreissena polymorpha: A Resource for Invasive Species Research.</title>
        <authorList>
            <person name="McCartney M.A."/>
            <person name="Auch B."/>
            <person name="Kono T."/>
            <person name="Mallez S."/>
            <person name="Zhang Y."/>
            <person name="Obille A."/>
            <person name="Becker A."/>
            <person name="Abrahante J.E."/>
            <person name="Garbe J."/>
            <person name="Badalamenti J.P."/>
            <person name="Herman A."/>
            <person name="Mangelson H."/>
            <person name="Liachko I."/>
            <person name="Sullivan S."/>
            <person name="Sone E.D."/>
            <person name="Koren S."/>
            <person name="Silverstein K.A.T."/>
            <person name="Beckman K.B."/>
            <person name="Gohl D.M."/>
        </authorList>
    </citation>
    <scope>NUCLEOTIDE SEQUENCE</scope>
    <source>
        <strain evidence="1">Duluth1</strain>
        <tissue evidence="1">Whole animal</tissue>
    </source>
</reference>
<keyword evidence="2" id="KW-1185">Reference proteome</keyword>
<name>A0A9D4F2Q2_DREPO</name>
<evidence type="ECO:0000313" key="2">
    <source>
        <dbReference type="Proteomes" id="UP000828390"/>
    </source>
</evidence>
<proteinExistence type="predicted"/>
<comment type="caution">
    <text evidence="1">The sequence shown here is derived from an EMBL/GenBank/DDBJ whole genome shotgun (WGS) entry which is preliminary data.</text>
</comment>